<dbReference type="InterPro" id="IPR027417">
    <property type="entry name" value="P-loop_NTPase"/>
</dbReference>
<accession>A0A0B7N9C7</accession>
<feature type="region of interest" description="Disordered" evidence="13">
    <location>
        <begin position="1"/>
        <end position="89"/>
    </location>
</feature>
<evidence type="ECO:0000313" key="16">
    <source>
        <dbReference type="Proteomes" id="UP000054107"/>
    </source>
</evidence>
<evidence type="ECO:0000256" key="12">
    <source>
        <dbReference type="SAM" id="Coils"/>
    </source>
</evidence>
<evidence type="ECO:0000259" key="14">
    <source>
        <dbReference type="Pfam" id="PF02463"/>
    </source>
</evidence>
<dbReference type="SUPFAM" id="SSF52540">
    <property type="entry name" value="P-loop containing nucleoside triphosphate hydrolases"/>
    <property type="match status" value="1"/>
</dbReference>
<keyword evidence="5" id="KW-0547">Nucleotide-binding</keyword>
<evidence type="ECO:0000256" key="4">
    <source>
        <dbReference type="ARBA" id="ARBA00022454"/>
    </source>
</evidence>
<keyword evidence="7" id="KW-0067">ATP-binding</keyword>
<keyword evidence="10" id="KW-0234">DNA repair</keyword>
<feature type="compositionally biased region" description="Acidic residues" evidence="13">
    <location>
        <begin position="61"/>
        <end position="75"/>
    </location>
</feature>
<proteinExistence type="inferred from homology"/>
<dbReference type="Pfam" id="PF02463">
    <property type="entry name" value="SMC_N"/>
    <property type="match status" value="1"/>
</dbReference>
<feature type="coiled-coil region" evidence="12">
    <location>
        <begin position="840"/>
        <end position="895"/>
    </location>
</feature>
<dbReference type="PANTHER" id="PTHR19306:SF6">
    <property type="entry name" value="STRUCTURAL MAINTENANCE OF CHROMOSOMES PROTEIN 6"/>
    <property type="match status" value="1"/>
</dbReference>
<feature type="compositionally biased region" description="Polar residues" evidence="13">
    <location>
        <begin position="1"/>
        <end position="12"/>
    </location>
</feature>
<gene>
    <name evidence="15" type="primary">PARPA_05897.1 scaffold 20157</name>
</gene>
<protein>
    <recommendedName>
        <fullName evidence="14">RecF/RecN/SMC N-terminal domain-containing protein</fullName>
    </recommendedName>
</protein>
<dbReference type="GO" id="GO:0035861">
    <property type="term" value="C:site of double-strand break"/>
    <property type="evidence" value="ECO:0007669"/>
    <property type="project" value="TreeGrafter"/>
</dbReference>
<dbReference type="AlphaFoldDB" id="A0A0B7N9C7"/>
<keyword evidence="6" id="KW-0227">DNA damage</keyword>
<dbReference type="EMBL" id="LN727219">
    <property type="protein sequence ID" value="CEP11990.1"/>
    <property type="molecule type" value="Genomic_DNA"/>
</dbReference>
<dbReference type="PANTHER" id="PTHR19306">
    <property type="entry name" value="STRUCTURAL MAINTENANCE OF CHROMOSOMES 5,6 SMC5, SMC6"/>
    <property type="match status" value="1"/>
</dbReference>
<evidence type="ECO:0000256" key="11">
    <source>
        <dbReference type="ARBA" id="ARBA00023242"/>
    </source>
</evidence>
<keyword evidence="9" id="KW-0233">DNA recombination</keyword>
<dbReference type="Proteomes" id="UP000054107">
    <property type="component" value="Unassembled WGS sequence"/>
</dbReference>
<keyword evidence="4" id="KW-0158">Chromosome</keyword>
<evidence type="ECO:0000256" key="3">
    <source>
        <dbReference type="ARBA" id="ARBA00006793"/>
    </source>
</evidence>
<dbReference type="InterPro" id="IPR003395">
    <property type="entry name" value="RecF/RecN/SMC_N"/>
</dbReference>
<evidence type="ECO:0000256" key="7">
    <source>
        <dbReference type="ARBA" id="ARBA00022840"/>
    </source>
</evidence>
<evidence type="ECO:0000256" key="10">
    <source>
        <dbReference type="ARBA" id="ARBA00023204"/>
    </source>
</evidence>
<comment type="subcellular location">
    <subcellularLocation>
        <location evidence="2">Chromosome</location>
    </subcellularLocation>
    <subcellularLocation>
        <location evidence="1">Nucleus</location>
    </subcellularLocation>
</comment>
<dbReference type="GO" id="GO:0003684">
    <property type="term" value="F:damaged DNA binding"/>
    <property type="evidence" value="ECO:0007669"/>
    <property type="project" value="TreeGrafter"/>
</dbReference>
<feature type="domain" description="RecF/RecN/SMC N-terminal" evidence="14">
    <location>
        <begin position="110"/>
        <end position="1128"/>
    </location>
</feature>
<sequence length="1150" mass="132736">MPSTIKRTNSIRDSPEPESSRSNKRAKKTRSFQAEDTEQDSDMLDQEDQDITIDADRQEETSSDDEEEEDDEEQEQNGNPKTIIQSRPRRTLNFDKIDYNNMSINEAGTISRVEVVNFMCHKFLQIDLGPKINFIIGHNGSGKSAILTAITVALGANANATNRAKSVSSFIKEGTRYVWLCREASSVLLTCESSAAIVTIHLTNNGPNAYRPDVYPERIIVERRINKEGGSPYKLKNKSGRVVSQKKEDLVAILDHLNLLVNNPLTMLTQDMARKFLSDSTSEDKYKLFMHGTQLTHLQSDYEAIRQGIENNKQLLDRKREALQILQNNAAEAQRKYEDMQAAKEVENKIDELSNELVWSQIIIKEKEVARNLAQVQAVQKELDQIREAQEVWKSKVHEVDQQILSANEEWEAFRNLPNPDEEEKARLIQDRAEKSFQKSSYKGDLSEINKKIKITKDAKAEHMKQLQIETDKLEASSRVKRNEILQEIEKCEGKMAERVTKAQNYAREERDLQAEITKVEESKRSYETQIAELKRRKEQAAKNIREMESQRGDKMRAYGSRMPQVLKAIREETRWEKRRPIGPFGAFLELLQPEFANVLESVLNKSMGGFAVETFRDRDLLVKILRQSSMHHIPVFVSDFDIFDYSSGEPDAKFLTTLRALRFSDEWVKRQLITMNKIEKMLLMKNRERADEIMYSKPRNVDLCFTDEGFKVGGKSGMKTEAVEKFRGTPRFQKDVEGAIANERNIVRKIDAQYTEKSEEWKRVCQELRELENQRRECQRGEHAVKREIAVLESSISQKKETLKEEDPVDLNIFHDDIAECEEKIKRYVGQFEVIKAQMIEVSKAMAEVNKKIEVLESREAERLSTSDSYRFKIEKLERTKSKFLEKLSGLNVEAQTKKVRHERSRSLYNDSNNMLKSWLEQSAEDYPDRYETDRKPEEIERDIRHYEGVAQESAERAGMSLREAQQETYSTLKAYEDAKKVIAGMLKNQKTMGKMLIARIEKWEAFRAYISLAAKSYFGYYLHLRGDEGSLRFNHAAKKLEIRVSTGDQYSKGSRQKDSRSLSGGEKSFSQISLLLSLWQSISSPLICLDEFDVFMDAVNRKQTMGMIMNAACDNTSQYILITPQDASNMEPGPYITVHRMADPERAQ</sequence>
<evidence type="ECO:0000256" key="1">
    <source>
        <dbReference type="ARBA" id="ARBA00004123"/>
    </source>
</evidence>
<reference evidence="15 16" key="1">
    <citation type="submission" date="2014-09" db="EMBL/GenBank/DDBJ databases">
        <authorList>
            <person name="Ellenberger Sabrina"/>
        </authorList>
    </citation>
    <scope>NUCLEOTIDE SEQUENCE [LARGE SCALE GENOMIC DNA]</scope>
    <source>
        <strain evidence="15 16">CBS 412.66</strain>
    </source>
</reference>
<evidence type="ECO:0000256" key="6">
    <source>
        <dbReference type="ARBA" id="ARBA00022763"/>
    </source>
</evidence>
<evidence type="ECO:0000256" key="9">
    <source>
        <dbReference type="ARBA" id="ARBA00023172"/>
    </source>
</evidence>
<feature type="compositionally biased region" description="Acidic residues" evidence="13">
    <location>
        <begin position="35"/>
        <end position="53"/>
    </location>
</feature>
<comment type="similarity">
    <text evidence="3">Belongs to the SMC family. SMC6 subfamily.</text>
</comment>
<dbReference type="Gene3D" id="3.40.50.300">
    <property type="entry name" value="P-loop containing nucleotide triphosphate hydrolases"/>
    <property type="match status" value="2"/>
</dbReference>
<evidence type="ECO:0000256" key="2">
    <source>
        <dbReference type="ARBA" id="ARBA00004286"/>
    </source>
</evidence>
<name>A0A0B7N9C7_9FUNG</name>
<keyword evidence="16" id="KW-1185">Reference proteome</keyword>
<evidence type="ECO:0000256" key="8">
    <source>
        <dbReference type="ARBA" id="ARBA00023054"/>
    </source>
</evidence>
<dbReference type="GO" id="GO:0030915">
    <property type="term" value="C:Smc5-Smc6 complex"/>
    <property type="evidence" value="ECO:0007669"/>
    <property type="project" value="TreeGrafter"/>
</dbReference>
<dbReference type="GO" id="GO:0005524">
    <property type="term" value="F:ATP binding"/>
    <property type="evidence" value="ECO:0007669"/>
    <property type="project" value="UniProtKB-KW"/>
</dbReference>
<evidence type="ECO:0000256" key="5">
    <source>
        <dbReference type="ARBA" id="ARBA00022741"/>
    </source>
</evidence>
<dbReference type="STRING" id="35722.A0A0B7N9C7"/>
<keyword evidence="8 12" id="KW-0175">Coiled coil</keyword>
<evidence type="ECO:0000313" key="15">
    <source>
        <dbReference type="EMBL" id="CEP11990.1"/>
    </source>
</evidence>
<dbReference type="GO" id="GO:0000724">
    <property type="term" value="P:double-strand break repair via homologous recombination"/>
    <property type="evidence" value="ECO:0007669"/>
    <property type="project" value="TreeGrafter"/>
</dbReference>
<evidence type="ECO:0000256" key="13">
    <source>
        <dbReference type="SAM" id="MobiDB-lite"/>
    </source>
</evidence>
<dbReference type="GO" id="GO:0003697">
    <property type="term" value="F:single-stranded DNA binding"/>
    <property type="evidence" value="ECO:0007669"/>
    <property type="project" value="TreeGrafter"/>
</dbReference>
<feature type="coiled-coil region" evidence="12">
    <location>
        <begin position="464"/>
        <end position="551"/>
    </location>
</feature>
<feature type="coiled-coil region" evidence="12">
    <location>
        <begin position="755"/>
        <end position="789"/>
    </location>
</feature>
<organism evidence="15 16">
    <name type="scientific">Parasitella parasitica</name>
    <dbReference type="NCBI Taxonomy" id="35722"/>
    <lineage>
        <taxon>Eukaryota</taxon>
        <taxon>Fungi</taxon>
        <taxon>Fungi incertae sedis</taxon>
        <taxon>Mucoromycota</taxon>
        <taxon>Mucoromycotina</taxon>
        <taxon>Mucoromycetes</taxon>
        <taxon>Mucorales</taxon>
        <taxon>Mucorineae</taxon>
        <taxon>Mucoraceae</taxon>
        <taxon>Parasitella</taxon>
    </lineage>
</organism>
<feature type="coiled-coil region" evidence="12">
    <location>
        <begin position="309"/>
        <end position="396"/>
    </location>
</feature>
<keyword evidence="11" id="KW-0539">Nucleus</keyword>
<dbReference type="OrthoDB" id="10072614at2759"/>
<dbReference type="GO" id="GO:0005634">
    <property type="term" value="C:nucleus"/>
    <property type="evidence" value="ECO:0007669"/>
    <property type="project" value="UniProtKB-SubCell"/>
</dbReference>